<dbReference type="OrthoDB" id="429813at2759"/>
<dbReference type="Pfam" id="PF00501">
    <property type="entry name" value="AMP-binding"/>
    <property type="match status" value="1"/>
</dbReference>
<dbReference type="AlphaFoldDB" id="A0A319DV73"/>
<dbReference type="PANTHER" id="PTHR43201:SF3">
    <property type="entry name" value="ENZYME, PUTATIVE (JCVI)-RELATED"/>
    <property type="match status" value="1"/>
</dbReference>
<dbReference type="PROSITE" id="PS00455">
    <property type="entry name" value="AMP_BINDING"/>
    <property type="match status" value="1"/>
</dbReference>
<dbReference type="STRING" id="1448320.A0A319DV73"/>
<dbReference type="GO" id="GO:0031956">
    <property type="term" value="F:medium-chain fatty acid-CoA ligase activity"/>
    <property type="evidence" value="ECO:0007669"/>
    <property type="project" value="TreeGrafter"/>
</dbReference>
<evidence type="ECO:0000259" key="1">
    <source>
        <dbReference type="Pfam" id="PF00501"/>
    </source>
</evidence>
<accession>A0A319DV73</accession>
<feature type="domain" description="AMP-dependent synthetase/ligase" evidence="1">
    <location>
        <begin position="92"/>
        <end position="395"/>
    </location>
</feature>
<protein>
    <submittedName>
        <fullName evidence="2">Acetyl-CoA synthetase-like protein</fullName>
    </submittedName>
</protein>
<gene>
    <name evidence="2" type="ORF">BO71DRAFT_483074</name>
</gene>
<evidence type="ECO:0000313" key="3">
    <source>
        <dbReference type="Proteomes" id="UP000247810"/>
    </source>
</evidence>
<dbReference type="SUPFAM" id="SSF56801">
    <property type="entry name" value="Acetyl-CoA synthetase-like"/>
    <property type="match status" value="1"/>
</dbReference>
<name>A0A319DV73_9EURO</name>
<dbReference type="VEuPathDB" id="FungiDB:BO71DRAFT_483074"/>
<dbReference type="GO" id="GO:0006631">
    <property type="term" value="P:fatty acid metabolic process"/>
    <property type="evidence" value="ECO:0007669"/>
    <property type="project" value="TreeGrafter"/>
</dbReference>
<dbReference type="PANTHER" id="PTHR43201">
    <property type="entry name" value="ACYL-COA SYNTHETASE"/>
    <property type="match status" value="1"/>
</dbReference>
<dbReference type="InterPro" id="IPR000873">
    <property type="entry name" value="AMP-dep_synth/lig_dom"/>
</dbReference>
<dbReference type="InterPro" id="IPR020845">
    <property type="entry name" value="AMP-binding_CS"/>
</dbReference>
<evidence type="ECO:0000313" key="2">
    <source>
        <dbReference type="EMBL" id="PYH95243.1"/>
    </source>
</evidence>
<dbReference type="EMBL" id="KZ825856">
    <property type="protein sequence ID" value="PYH95243.1"/>
    <property type="molecule type" value="Genomic_DNA"/>
</dbReference>
<dbReference type="Proteomes" id="UP000247810">
    <property type="component" value="Unassembled WGS sequence"/>
</dbReference>
<keyword evidence="3" id="KW-1185">Reference proteome</keyword>
<organism evidence="2 3">
    <name type="scientific">Aspergillus ellipticus CBS 707.79</name>
    <dbReference type="NCBI Taxonomy" id="1448320"/>
    <lineage>
        <taxon>Eukaryota</taxon>
        <taxon>Fungi</taxon>
        <taxon>Dikarya</taxon>
        <taxon>Ascomycota</taxon>
        <taxon>Pezizomycotina</taxon>
        <taxon>Eurotiomycetes</taxon>
        <taxon>Eurotiomycetidae</taxon>
        <taxon>Eurotiales</taxon>
        <taxon>Aspergillaceae</taxon>
        <taxon>Aspergillus</taxon>
        <taxon>Aspergillus subgen. Circumdati</taxon>
    </lineage>
</organism>
<sequence length="450" mass="49399">MCNTVRVRGDLRDETLLWARCAEGSSETEVANLPRQLHLKSTGRVATVLVAPIVSRILPTSKRSGPRELRSVERCHIDRMAAFEPLRPAIHQVIPDQPEATAVRLPFRDLANLVNRLAWWLDGLSKKGSTISYLAPSDLRHILLCLASAKVGVKILLLSSRNSTEVNDHLLKTVQCHTVLFDGSLHAAVSELKTEPLEAIEVSDLLEPLQTPTPVDKYPCINTLSAVEHEPFAFLHTSGSTGLPKPVIMAHGAIAAQDAQLNLSSSGQLGEKIQTALLAEAQRPYISFPLFHVAGLALSCPVLFSGSALVFGYPNRPPSCQIFKDVLRLVQADAAVIPPLIVDRIPQDPPLFNSISSDVNFILTGGGQVSQKAGNIVSRKTKLLIGMGSTETLALPQLMPESDNWHCFHFAKAHGSIEWHPAWDTSRDVETPEDEIYELVIHRSDEFEEY</sequence>
<dbReference type="InterPro" id="IPR042099">
    <property type="entry name" value="ANL_N_sf"/>
</dbReference>
<reference evidence="2 3" key="1">
    <citation type="submission" date="2018-02" db="EMBL/GenBank/DDBJ databases">
        <title>The genomes of Aspergillus section Nigri reveals drivers in fungal speciation.</title>
        <authorList>
            <consortium name="DOE Joint Genome Institute"/>
            <person name="Vesth T.C."/>
            <person name="Nybo J."/>
            <person name="Theobald S."/>
            <person name="Brandl J."/>
            <person name="Frisvad J.C."/>
            <person name="Nielsen K.F."/>
            <person name="Lyhne E.K."/>
            <person name="Kogle M.E."/>
            <person name="Kuo A."/>
            <person name="Riley R."/>
            <person name="Clum A."/>
            <person name="Nolan M."/>
            <person name="Lipzen A."/>
            <person name="Salamov A."/>
            <person name="Henrissat B."/>
            <person name="Wiebenga A."/>
            <person name="De vries R.P."/>
            <person name="Grigoriev I.V."/>
            <person name="Mortensen U.H."/>
            <person name="Andersen M.R."/>
            <person name="Baker S.E."/>
        </authorList>
    </citation>
    <scope>NUCLEOTIDE SEQUENCE [LARGE SCALE GENOMIC DNA]</scope>
    <source>
        <strain evidence="2 3">CBS 707.79</strain>
    </source>
</reference>
<dbReference type="Gene3D" id="3.40.50.12780">
    <property type="entry name" value="N-terminal domain of ligase-like"/>
    <property type="match status" value="1"/>
</dbReference>
<proteinExistence type="predicted"/>